<dbReference type="SUPFAM" id="SSF51126">
    <property type="entry name" value="Pectin lyase-like"/>
    <property type="match status" value="1"/>
</dbReference>
<evidence type="ECO:0000256" key="8">
    <source>
        <dbReference type="ARBA" id="ARBA00037278"/>
    </source>
</evidence>
<name>A0ABU1AFP3_9BACT</name>
<sequence>MSSMLLITGVSSAEVLSLGSSADGFIRNKLSANSAQNTRNVLFLVGDTEAKDDSLRAVLSYDLSRPELQGAKIRSVKLVFECHGRDTGGGSASGFEQMNLHALSRDFEEVSVDWLQNGLGARWSRPGGDFGPILASVEANPRNVSAGQWLTFESDALARTVQEARGQSISFLVKLDVENQERSVFRFKSGKTRLLIDYEPSPEVAAAVAALRAPLPGQPEMPVDGVVPVPGYLEAPDSSRYYVVVGGHRIEVKSEPYDFDVAMFTMRDEPVLVDVMVQDSFSDFSVKPDRHHLNAQRMENAIRFTLDEPLKLVVQIPGRKPLAIIATPEEVDVPSPEDANVLYFKPGVTYAGVIRPQSGQTVYFAPGALVRGRIEATAVQNVKVLGRGILDTSGYALRNEKLHGILFDHAENIKVDGIGVRSNDTWWQSLYLNSKNIEVSQMNLFGIGVNTDGVDIDAVKNFVVRDSFIRAEDDGLGWHSLDAEENGEMITENALADNVVIWNTGAGNGIRIGASMEAQLWRDITIRNVDILQHAGAGIYSDYSDWAWMENLRFENIVIEKPSNPIDFYIDKTRYSNSTGYLSEMGHFHGLIFENVQMNGGRIRLRGYDSTHRINAVRFNNCVNAGVAVDSLDQITVNDYVTDIAFNQPLPSARESAPGTFEAEACESRVQGAAQYIADVSDASHGRLRVFDANASGDYVEHDISVPAVGSYELAILVRTSPNGGIAKLSLNRASLVKEIDFYSPRPEYKVIDCGELELDSSGVLALRLSVTGKHRMSDGHRIELDAFKLSAK</sequence>
<dbReference type="Pfam" id="PF00295">
    <property type="entry name" value="Glyco_hydro_28"/>
    <property type="match status" value="1"/>
</dbReference>
<evidence type="ECO:0000313" key="10">
    <source>
        <dbReference type="EMBL" id="MDQ8193646.1"/>
    </source>
</evidence>
<evidence type="ECO:0000256" key="6">
    <source>
        <dbReference type="ARBA" id="ARBA00023295"/>
    </source>
</evidence>
<evidence type="ECO:0000256" key="5">
    <source>
        <dbReference type="ARBA" id="ARBA00023277"/>
    </source>
</evidence>
<keyword evidence="6 9" id="KW-0326">Glycosidase</keyword>
<dbReference type="PANTHER" id="PTHR31736">
    <property type="match status" value="1"/>
</dbReference>
<organism evidence="10 11">
    <name type="scientific">Thalassobacterium sedimentorum</name>
    <dbReference type="NCBI Taxonomy" id="3041258"/>
    <lineage>
        <taxon>Bacteria</taxon>
        <taxon>Pseudomonadati</taxon>
        <taxon>Verrucomicrobiota</taxon>
        <taxon>Opitutia</taxon>
        <taxon>Puniceicoccales</taxon>
        <taxon>Coraliomargaritaceae</taxon>
        <taxon>Thalassobacterium</taxon>
    </lineage>
</organism>
<dbReference type="GO" id="GO:0016787">
    <property type="term" value="F:hydrolase activity"/>
    <property type="evidence" value="ECO:0007669"/>
    <property type="project" value="UniProtKB-KW"/>
</dbReference>
<protein>
    <submittedName>
        <fullName evidence="10">Glycosyl hydrolase family 28 protein</fullName>
    </submittedName>
</protein>
<evidence type="ECO:0000256" key="2">
    <source>
        <dbReference type="ARBA" id="ARBA00022737"/>
    </source>
</evidence>
<keyword evidence="5" id="KW-0119">Carbohydrate metabolism</keyword>
<evidence type="ECO:0000256" key="7">
    <source>
        <dbReference type="ARBA" id="ARBA00023326"/>
    </source>
</evidence>
<dbReference type="Proteomes" id="UP001243717">
    <property type="component" value="Unassembled WGS sequence"/>
</dbReference>
<gene>
    <name evidence="10" type="ORF">QEH59_04380</name>
</gene>
<accession>A0ABU1AFP3</accession>
<dbReference type="EMBL" id="JARXIC010000005">
    <property type="protein sequence ID" value="MDQ8193646.1"/>
    <property type="molecule type" value="Genomic_DNA"/>
</dbReference>
<evidence type="ECO:0000256" key="3">
    <source>
        <dbReference type="ARBA" id="ARBA00022801"/>
    </source>
</evidence>
<dbReference type="InterPro" id="IPR012334">
    <property type="entry name" value="Pectin_lyas_fold"/>
</dbReference>
<keyword evidence="2" id="KW-0677">Repeat</keyword>
<dbReference type="Gene3D" id="2.60.120.260">
    <property type="entry name" value="Galactose-binding domain-like"/>
    <property type="match status" value="1"/>
</dbReference>
<proteinExistence type="inferred from homology"/>
<keyword evidence="4" id="KW-0325">Glycoprotein</keyword>
<comment type="caution">
    <text evidence="10">The sequence shown here is derived from an EMBL/GenBank/DDBJ whole genome shotgun (WGS) entry which is preliminary data.</text>
</comment>
<dbReference type="InterPro" id="IPR011050">
    <property type="entry name" value="Pectin_lyase_fold/virulence"/>
</dbReference>
<dbReference type="Gene3D" id="2.160.20.10">
    <property type="entry name" value="Single-stranded right-handed beta-helix, Pectin lyase-like"/>
    <property type="match status" value="1"/>
</dbReference>
<reference evidence="10 11" key="1">
    <citation type="submission" date="2023-04" db="EMBL/GenBank/DDBJ databases">
        <title>A novel bacteria isolated from coastal sediment.</title>
        <authorList>
            <person name="Liu X.-J."/>
            <person name="Du Z.-J."/>
        </authorList>
    </citation>
    <scope>NUCLEOTIDE SEQUENCE [LARGE SCALE GENOMIC DNA]</scope>
    <source>
        <strain evidence="10 11">SDUM461004</strain>
    </source>
</reference>
<comment type="function">
    <text evidence="8">Pectinolytic enzyme involved in the degradation of xylogalacturonan (xga), a galacturonan backbone heavily substituted with xylose, and which is one important component of the hairy regions of pectin. Activity requires a galacturonic acid backbone substituted with xylose.</text>
</comment>
<evidence type="ECO:0000313" key="11">
    <source>
        <dbReference type="Proteomes" id="UP001243717"/>
    </source>
</evidence>
<evidence type="ECO:0000256" key="9">
    <source>
        <dbReference type="RuleBase" id="RU361169"/>
    </source>
</evidence>
<keyword evidence="7" id="KW-0624">Polysaccharide degradation</keyword>
<dbReference type="PANTHER" id="PTHR31736:SF9">
    <property type="entry name" value="ENDO-XYLOGALACTURONAN HYDROLASE A-RELATED"/>
    <property type="match status" value="1"/>
</dbReference>
<evidence type="ECO:0000256" key="1">
    <source>
        <dbReference type="ARBA" id="ARBA00008834"/>
    </source>
</evidence>
<evidence type="ECO:0000256" key="4">
    <source>
        <dbReference type="ARBA" id="ARBA00023180"/>
    </source>
</evidence>
<keyword evidence="11" id="KW-1185">Reference proteome</keyword>
<comment type="similarity">
    <text evidence="1 9">Belongs to the glycosyl hydrolase 28 family.</text>
</comment>
<dbReference type="InterPro" id="IPR000743">
    <property type="entry name" value="Glyco_hydro_28"/>
</dbReference>
<keyword evidence="3 9" id="KW-0378">Hydrolase</keyword>